<evidence type="ECO:0000259" key="5">
    <source>
        <dbReference type="PROSITE" id="PS50901"/>
    </source>
</evidence>
<dbReference type="InterPro" id="IPR050206">
    <property type="entry name" value="FtsK/SpoIIIE/SftA"/>
</dbReference>
<feature type="transmembrane region" description="Helical" evidence="4">
    <location>
        <begin position="67"/>
        <end position="87"/>
    </location>
</feature>
<evidence type="ECO:0000256" key="4">
    <source>
        <dbReference type="SAM" id="Phobius"/>
    </source>
</evidence>
<evidence type="ECO:0000256" key="1">
    <source>
        <dbReference type="ARBA" id="ARBA00022741"/>
    </source>
</evidence>
<dbReference type="AlphaFoldDB" id="A0AAE3VY30"/>
<evidence type="ECO:0000313" key="6">
    <source>
        <dbReference type="EMBL" id="MDQ0366343.1"/>
    </source>
</evidence>
<keyword evidence="4" id="KW-0472">Membrane</keyword>
<evidence type="ECO:0000313" key="7">
    <source>
        <dbReference type="Proteomes" id="UP001240236"/>
    </source>
</evidence>
<keyword evidence="7" id="KW-1185">Reference proteome</keyword>
<organism evidence="6 7">
    <name type="scientific">Catenuloplanes indicus</name>
    <dbReference type="NCBI Taxonomy" id="137267"/>
    <lineage>
        <taxon>Bacteria</taxon>
        <taxon>Bacillati</taxon>
        <taxon>Actinomycetota</taxon>
        <taxon>Actinomycetes</taxon>
        <taxon>Micromonosporales</taxon>
        <taxon>Micromonosporaceae</taxon>
        <taxon>Catenuloplanes</taxon>
    </lineage>
</organism>
<keyword evidence="4" id="KW-1133">Transmembrane helix</keyword>
<evidence type="ECO:0000256" key="3">
    <source>
        <dbReference type="PROSITE-ProRule" id="PRU00289"/>
    </source>
</evidence>
<gene>
    <name evidence="6" type="ORF">J2S42_003012</name>
</gene>
<accession>A0AAE3VY30</accession>
<feature type="transmembrane region" description="Helical" evidence="4">
    <location>
        <begin position="29"/>
        <end position="52"/>
    </location>
</feature>
<dbReference type="PROSITE" id="PS50901">
    <property type="entry name" value="FTSK"/>
    <property type="match status" value="1"/>
</dbReference>
<keyword evidence="2 3" id="KW-0067">ATP-binding</keyword>
<dbReference type="GO" id="GO:0003677">
    <property type="term" value="F:DNA binding"/>
    <property type="evidence" value="ECO:0007669"/>
    <property type="project" value="InterPro"/>
</dbReference>
<dbReference type="GO" id="GO:0005524">
    <property type="term" value="F:ATP binding"/>
    <property type="evidence" value="ECO:0007669"/>
    <property type="project" value="UniProtKB-UniRule"/>
</dbReference>
<feature type="binding site" evidence="3">
    <location>
        <begin position="242"/>
        <end position="249"/>
    </location>
    <ligand>
        <name>ATP</name>
        <dbReference type="ChEBI" id="CHEBI:30616"/>
    </ligand>
</feature>
<dbReference type="InterPro" id="IPR027417">
    <property type="entry name" value="P-loop_NTPase"/>
</dbReference>
<reference evidence="6 7" key="1">
    <citation type="submission" date="2023-07" db="EMBL/GenBank/DDBJ databases">
        <title>Sequencing the genomes of 1000 actinobacteria strains.</title>
        <authorList>
            <person name="Klenk H.-P."/>
        </authorList>
    </citation>
    <scope>NUCLEOTIDE SEQUENCE [LARGE SCALE GENOMIC DNA]</scope>
    <source>
        <strain evidence="6 7">DSM 44709</strain>
    </source>
</reference>
<comment type="caution">
    <text evidence="6">The sequence shown here is derived from an EMBL/GenBank/DDBJ whole genome shotgun (WGS) entry which is preliminary data.</text>
</comment>
<dbReference type="InterPro" id="IPR002543">
    <property type="entry name" value="FtsK_dom"/>
</dbReference>
<keyword evidence="1 3" id="KW-0547">Nucleotide-binding</keyword>
<name>A0AAE3VY30_9ACTN</name>
<feature type="domain" description="FtsK" evidence="5">
    <location>
        <begin position="208"/>
        <end position="407"/>
    </location>
</feature>
<dbReference type="PANTHER" id="PTHR22683:SF41">
    <property type="entry name" value="DNA TRANSLOCASE FTSK"/>
    <property type="match status" value="1"/>
</dbReference>
<dbReference type="Gene3D" id="3.40.50.300">
    <property type="entry name" value="P-loop containing nucleotide triphosphate hydrolases"/>
    <property type="match status" value="1"/>
</dbReference>
<protein>
    <submittedName>
        <fullName evidence="6">S-DNA-T family DNA segregation ATPase FtsK/SpoIIIE</fullName>
    </submittedName>
</protein>
<dbReference type="Proteomes" id="UP001240236">
    <property type="component" value="Unassembled WGS sequence"/>
</dbReference>
<evidence type="ECO:0000256" key="2">
    <source>
        <dbReference type="ARBA" id="ARBA00022840"/>
    </source>
</evidence>
<dbReference type="Pfam" id="PF01580">
    <property type="entry name" value="FtsK_SpoIIIE"/>
    <property type="match status" value="1"/>
</dbReference>
<proteinExistence type="predicted"/>
<dbReference type="EMBL" id="JAUSUZ010000001">
    <property type="protein sequence ID" value="MDQ0366343.1"/>
    <property type="molecule type" value="Genomic_DNA"/>
</dbReference>
<dbReference type="PANTHER" id="PTHR22683">
    <property type="entry name" value="SPORULATION PROTEIN RELATED"/>
    <property type="match status" value="1"/>
</dbReference>
<sequence length="477" mass="53102">MPLINVIPGDKIPPAPMNVRVPVWRVPGWLLVLWWTLRGTFHATVLAVRYWWLTGPAALAAWIWVDFGWQTLLVVLATLAAGGAAWWRWHRATWQRFVWWPLLGRWRRLFVYRRSWAPAMATCGLATAFGGDKYVPQLLGVRATEFGDEVTVRMLPGQHPDDWGKAAPRLAYTFRVRDGRARTHRRPDRIVLVFLRRDPLAETIAPIATPTSLDLARLPLGVQENGDAYALRLAGSHVLVGGATNAGKGSVIWALIAALAGGIQQRLVELWVFDPKGGMELAGGLPLFTRFVYDTAETMAGALEDAVVRMRARANRLRGITRQHTPTPGDSLIVIVIDELAALTSYISDRKVRDRIRESLSLLLSQGRAVGVHVIAALQDPRKEVLPFRDLFPTRIALRLTEAEQVDLILGDGARNRGALADEIPETSPGVAYVALDGVREPVRVRFAYHSDSDIQDLCHRYGYAQVVEGEIVEGDR</sequence>
<keyword evidence="4" id="KW-0812">Transmembrane</keyword>
<dbReference type="SUPFAM" id="SSF52540">
    <property type="entry name" value="P-loop containing nucleoside triphosphate hydrolases"/>
    <property type="match status" value="1"/>
</dbReference>
<dbReference type="RefSeq" id="WP_307239598.1">
    <property type="nucleotide sequence ID" value="NZ_JAUSUZ010000001.1"/>
</dbReference>